<dbReference type="PANTHER" id="PTHR23220:SF122">
    <property type="entry name" value="INTEGRIN ALPHA-PS1"/>
    <property type="match status" value="1"/>
</dbReference>
<keyword evidence="3" id="KW-0325">Glycoprotein</keyword>
<dbReference type="PROSITE" id="PS51470">
    <property type="entry name" value="FG_GAP"/>
    <property type="match status" value="13"/>
</dbReference>
<dbReference type="SUPFAM" id="SSF69318">
    <property type="entry name" value="Integrin alpha N-terminal domain"/>
    <property type="match status" value="5"/>
</dbReference>
<gene>
    <name evidence="5" type="ORF">J2W84_005392</name>
</gene>
<dbReference type="PANTHER" id="PTHR23220">
    <property type="entry name" value="INTEGRIN ALPHA"/>
    <property type="match status" value="1"/>
</dbReference>
<name>A0ABU1R6X0_9BACT</name>
<evidence type="ECO:0000313" key="6">
    <source>
        <dbReference type="Proteomes" id="UP001264980"/>
    </source>
</evidence>
<evidence type="ECO:0000256" key="3">
    <source>
        <dbReference type="ARBA" id="ARBA00023180"/>
    </source>
</evidence>
<dbReference type="InterPro" id="IPR028994">
    <property type="entry name" value="Integrin_alpha_N"/>
</dbReference>
<evidence type="ECO:0008006" key="7">
    <source>
        <dbReference type="Google" id="ProtNLM"/>
    </source>
</evidence>
<evidence type="ECO:0000256" key="4">
    <source>
        <dbReference type="SAM" id="MobiDB-lite"/>
    </source>
</evidence>
<dbReference type="SMART" id="SM00191">
    <property type="entry name" value="Int_alpha"/>
    <property type="match status" value="14"/>
</dbReference>
<reference evidence="5 6" key="1">
    <citation type="submission" date="2023-07" db="EMBL/GenBank/DDBJ databases">
        <title>Sorghum-associated microbial communities from plants grown in Nebraska, USA.</title>
        <authorList>
            <person name="Schachtman D."/>
        </authorList>
    </citation>
    <scope>NUCLEOTIDE SEQUENCE [LARGE SCALE GENOMIC DNA]</scope>
    <source>
        <strain evidence="5 6">BE57</strain>
    </source>
</reference>
<dbReference type="Gene3D" id="2.130.10.130">
    <property type="entry name" value="Integrin alpha, N-terminal"/>
    <property type="match status" value="7"/>
</dbReference>
<keyword evidence="6" id="KW-1185">Reference proteome</keyword>
<sequence length="1336" mass="139604">MRQHLLPLSIAASVIALLTYAGSVSFFPTFLIQSLPGDSLLKPGRHNNTGIPPGLGETIASHEYHISYDRARRVLQSPNRKHNLRACYKPGNLTIQNRVDSPGQYFSLVLQNEGILADGLLIGHPNPTAEPEILENRLLLRHSTFTEEYINNESGLRQNFIIQQAPAGTKELEVKLSARGLRIENGSANELLFFADNDQTHPYLIYRDLKCWDAGNRPLTAHLTGEGQQIRITVDVHHAAYPVTIDPIVENGSPANANALFASSQADALLGFSVASAGDVNSDGYSDVLAGAPHYDNGEDNEGAAFLYYGSANGLNPVPTLLESNQAHAGMGYSVSSAGDINNDGFSDIALGTPFYDNGQPNEGVVFVHFGSPKGIKPIPAVMLEGNQAGAQFGMAVALAGDVNNDSYSDLIVGASEFDKGQLNEGAAVVYYGSKVGIDPNKMTILEMNQSISGMGTSVAGAGDVNSDGFSDVLVGAPFYDQGESDEGAAFVYLGGVQGISPAPTIIQSNQADAHLGTSLACAGDLNGDGFSDIILGAPHYDKVYSDQGLVKIHLGSANGINANTPITLVGQQMEEEFGRAVACAGDVEGDGYADIMIASLMQGKNLLHEGVVMLFSGIPAGIHKKPASVFKSGQANAYLGQSLASAGDVDGDGYSDIVIGAHLYDHTQNNEGAIMVWHGGASGPNTAAALNASQPESALGYSVSGAGDVDGDGYDDVIVGAPHYDNGQSEEGVAFLFKGTRDGIGQIPAHMLEADQADAGFGTSVSAAGDVNGDGFGDIIVGAMHYHGGQDEEGAAFVYLGSPAGLHSTPIQLESDKTGAWFGCAVAHAGDLNDDGFSEIVIGAMNYSNGQSEEGALYLFPGSPNGPNPAGLRIIESDLEDARLGNAVSAADDVNGDGRDDIVAGAYSVGDYDAGAVFIGYGKANSLDSLTLDCIKGTQDQAHFGWDVSGAGDLNGDGHSDLIVGAHAYDNGDGAAHIYYGSPAGITQANVTHLYTHETGMGAAMGESVAGAGDLDGDGYGDVLVGEPWFIDENTSVLTGLVLIFYGSPTGIAPGPQRITGNPNDSYDFFGWSVAAAGDVNADGYSDMLVGSPNFSSDQTDADAAFVYYGNNGAGLRNNIRLYNSDLSTLLNNQQHGKSDFGVGLFSKSFLGLSKGKLAWEALASGQAFSTGSNGLLLNSTFYNGSQKGYYSLTGSELKAKINKQGSRTNLRVRIKYNPALALTGQVYSPWRYLSSPSTGTTSAPVPKVPETGDDENPAATTYGYPNPAASALHIHIGKTLTIAESALLTTNGSVVRSWKGNPEKLDLRGVGTGRYVLRIRYADATESHHSIVLH</sequence>
<organism evidence="5 6">
    <name type="scientific">Dyadobacter fermentans</name>
    <dbReference type="NCBI Taxonomy" id="94254"/>
    <lineage>
        <taxon>Bacteria</taxon>
        <taxon>Pseudomonadati</taxon>
        <taxon>Bacteroidota</taxon>
        <taxon>Cytophagia</taxon>
        <taxon>Cytophagales</taxon>
        <taxon>Spirosomataceae</taxon>
        <taxon>Dyadobacter</taxon>
    </lineage>
</organism>
<dbReference type="RefSeq" id="WP_309989926.1">
    <property type="nucleotide sequence ID" value="NZ_JAVDTI010000006.1"/>
</dbReference>
<comment type="caution">
    <text evidence="5">The sequence shown here is derived from an EMBL/GenBank/DDBJ whole genome shotgun (WGS) entry which is preliminary data.</text>
</comment>
<evidence type="ECO:0000313" key="5">
    <source>
        <dbReference type="EMBL" id="MDR6808330.1"/>
    </source>
</evidence>
<keyword evidence="2" id="KW-0677">Repeat</keyword>
<evidence type="ECO:0000256" key="1">
    <source>
        <dbReference type="ARBA" id="ARBA00022729"/>
    </source>
</evidence>
<dbReference type="EMBL" id="JAVDTI010000006">
    <property type="protein sequence ID" value="MDR6808330.1"/>
    <property type="molecule type" value="Genomic_DNA"/>
</dbReference>
<dbReference type="PRINTS" id="PR01185">
    <property type="entry name" value="INTEGRINA"/>
</dbReference>
<accession>A0ABU1R6X0</accession>
<dbReference type="InterPro" id="IPR000413">
    <property type="entry name" value="Integrin_alpha"/>
</dbReference>
<proteinExistence type="predicted"/>
<keyword evidence="1" id="KW-0732">Signal</keyword>
<protein>
    <recommendedName>
        <fullName evidence="7">FG-GAP repeat protein</fullName>
    </recommendedName>
</protein>
<dbReference type="InterPro" id="IPR013517">
    <property type="entry name" value="FG-GAP"/>
</dbReference>
<feature type="region of interest" description="Disordered" evidence="4">
    <location>
        <begin position="1240"/>
        <end position="1265"/>
    </location>
</feature>
<dbReference type="Pfam" id="PF01839">
    <property type="entry name" value="FG-GAP"/>
    <property type="match status" value="13"/>
</dbReference>
<evidence type="ECO:0000256" key="2">
    <source>
        <dbReference type="ARBA" id="ARBA00022737"/>
    </source>
</evidence>
<dbReference type="Proteomes" id="UP001264980">
    <property type="component" value="Unassembled WGS sequence"/>
</dbReference>
<dbReference type="InterPro" id="IPR013519">
    <property type="entry name" value="Int_alpha_beta-p"/>
</dbReference>